<comment type="caution">
    <text evidence="2">The sequence shown here is derived from an EMBL/GenBank/DDBJ whole genome shotgun (WGS) entry which is preliminary data.</text>
</comment>
<dbReference type="Gene3D" id="2.180.10.10">
    <property type="entry name" value="RHS repeat-associated core"/>
    <property type="match status" value="1"/>
</dbReference>
<protein>
    <submittedName>
        <fullName evidence="2">RHS repeat-associated core domain-containing protein</fullName>
    </submittedName>
</protein>
<evidence type="ECO:0000313" key="2">
    <source>
        <dbReference type="EMBL" id="NMH87390.1"/>
    </source>
</evidence>
<dbReference type="NCBIfam" id="TIGR03696">
    <property type="entry name" value="Rhs_assc_core"/>
    <property type="match status" value="1"/>
</dbReference>
<dbReference type="EMBL" id="JABBHF010000004">
    <property type="protein sequence ID" value="NMH87390.1"/>
    <property type="molecule type" value="Genomic_DNA"/>
</dbReference>
<dbReference type="InterPro" id="IPR050708">
    <property type="entry name" value="T6SS_VgrG/RHS"/>
</dbReference>
<dbReference type="RefSeq" id="WP_169671867.1">
    <property type="nucleotide sequence ID" value="NZ_JABBHF010000004.1"/>
</dbReference>
<reference evidence="2 3" key="1">
    <citation type="submission" date="2020-04" db="EMBL/GenBank/DDBJ databases">
        <title>A Flavivirga sp. nov.</title>
        <authorList>
            <person name="Sun X."/>
        </authorList>
    </citation>
    <scope>NUCLEOTIDE SEQUENCE [LARGE SCALE GENOMIC DNA]</scope>
    <source>
        <strain evidence="2 3">Y03</strain>
    </source>
</reference>
<dbReference type="InterPro" id="IPR022385">
    <property type="entry name" value="Rhs_assc_core"/>
</dbReference>
<sequence length="457" mass="50258">MMNRSHAYYGGDDAEKLQRRYHKHYSAITGTEIVEDTQMGSVKIITYVSGDAYSAPIAHIKRTVDVPIDEYHYLHRDYLGSILAITDGDVIEERQFGAWGSVDKFLDISTGGTVFNHQSLLGRGYTGHEHFFEVSLIHMNGRMYDPQLGRFLSPDNYIQEPFNTQNYNRYGYVLNNPLMYTDPTGELFGGEGDGILGGFVNLLWSSLKSLFGGYDPPSGGNQNAVIPSHYYMVDGSRNASIQPPGKPNPEHTFDPPVSQDNTSFLEGWNRTVSRFNNNFWGSFQDFMNKPIQGAANYINQTMLGVAQLTHDVVPGLSGVTGIENKTGNAIVAAGETISNIPNMTNEQLGSLSGGTSIFAMQFLVTRKMSVSNGFSSLNRANLLTQGIRRFSGDAAVTHFTKHANSVMSALGKKSYNLTNYLDDANHVIKNGTFVPELNGYVRLIGGQGSAKFGFVGD</sequence>
<proteinExistence type="predicted"/>
<organism evidence="2 3">
    <name type="scientific">Flavivirga algicola</name>
    <dbReference type="NCBI Taxonomy" id="2729136"/>
    <lineage>
        <taxon>Bacteria</taxon>
        <taxon>Pseudomonadati</taxon>
        <taxon>Bacteroidota</taxon>
        <taxon>Flavobacteriia</taxon>
        <taxon>Flavobacteriales</taxon>
        <taxon>Flavobacteriaceae</taxon>
        <taxon>Flavivirga</taxon>
    </lineage>
</organism>
<evidence type="ECO:0000313" key="3">
    <source>
        <dbReference type="Proteomes" id="UP000746690"/>
    </source>
</evidence>
<dbReference type="PANTHER" id="PTHR32305:SF17">
    <property type="entry name" value="TRNA NUCLEASE WAPA"/>
    <property type="match status" value="1"/>
</dbReference>
<dbReference type="PANTHER" id="PTHR32305">
    <property type="match status" value="1"/>
</dbReference>
<evidence type="ECO:0000256" key="1">
    <source>
        <dbReference type="SAM" id="MobiDB-lite"/>
    </source>
</evidence>
<gene>
    <name evidence="2" type="ORF">HHX25_07735</name>
</gene>
<keyword evidence="3" id="KW-1185">Reference proteome</keyword>
<dbReference type="Proteomes" id="UP000746690">
    <property type="component" value="Unassembled WGS sequence"/>
</dbReference>
<feature type="region of interest" description="Disordered" evidence="1">
    <location>
        <begin position="237"/>
        <end position="260"/>
    </location>
</feature>
<accession>A0ABX1RV09</accession>
<name>A0ABX1RV09_9FLAO</name>